<proteinExistence type="predicted"/>
<feature type="domain" description="Phasin" evidence="2">
    <location>
        <begin position="255"/>
        <end position="350"/>
    </location>
</feature>
<evidence type="ECO:0000259" key="2">
    <source>
        <dbReference type="Pfam" id="PF09361"/>
    </source>
</evidence>
<feature type="region of interest" description="Disordered" evidence="1">
    <location>
        <begin position="19"/>
        <end position="48"/>
    </location>
</feature>
<gene>
    <name evidence="3" type="ORF">ACFFF8_12090</name>
</gene>
<protein>
    <submittedName>
        <fullName evidence="3">Phasin family protein</fullName>
    </submittedName>
</protein>
<accession>A0ABV6S7X8</accession>
<dbReference type="EMBL" id="JBHLTM010000047">
    <property type="protein sequence ID" value="MFC0685338.1"/>
    <property type="molecule type" value="Genomic_DNA"/>
</dbReference>
<dbReference type="Pfam" id="PF09361">
    <property type="entry name" value="Phasin_2"/>
    <property type="match status" value="1"/>
</dbReference>
<dbReference type="RefSeq" id="WP_267222952.1">
    <property type="nucleotide sequence ID" value="NZ_JAPCWC010000019.1"/>
</dbReference>
<name>A0ABV6S7X8_9SPHN</name>
<dbReference type="Proteomes" id="UP001589858">
    <property type="component" value="Unassembled WGS sequence"/>
</dbReference>
<evidence type="ECO:0000256" key="1">
    <source>
        <dbReference type="SAM" id="MobiDB-lite"/>
    </source>
</evidence>
<dbReference type="InterPro" id="IPR018968">
    <property type="entry name" value="Phasin"/>
</dbReference>
<evidence type="ECO:0000313" key="4">
    <source>
        <dbReference type="Proteomes" id="UP001589858"/>
    </source>
</evidence>
<organism evidence="3 4">
    <name type="scientific">Novosphingobium clariflavum</name>
    <dbReference type="NCBI Taxonomy" id="2029884"/>
    <lineage>
        <taxon>Bacteria</taxon>
        <taxon>Pseudomonadati</taxon>
        <taxon>Pseudomonadota</taxon>
        <taxon>Alphaproteobacteria</taxon>
        <taxon>Sphingomonadales</taxon>
        <taxon>Sphingomonadaceae</taxon>
        <taxon>Novosphingobium</taxon>
    </lineage>
</organism>
<evidence type="ECO:0000313" key="3">
    <source>
        <dbReference type="EMBL" id="MFC0685338.1"/>
    </source>
</evidence>
<keyword evidence="4" id="KW-1185">Reference proteome</keyword>
<sequence length="363" mass="36220">MAGKDDAKDEALAEKAYAAAAEQVPDVKKAEPVMDASSTDSKAATGAAVAADKPVEAARPAVAAATPAPPAAATPAPVVAAAPKEASAPKAPAKPEAKAKPIAKAKPAAKVKVAAKPTVKVSAAKVPAPKVPAPKLAPKPVAAKATKPAAAPKAGKTRIIAKPAVTTPLAATPKAAAAARPAPAKIAPAKAGATKPAPAKPGVSSFAGLISNFMLEDTTMDMSANLSAFQDAVADAQTKAKAAFEKGTGALGELGDFTKGNLEAVVESGKILAEGLQGLGSELVSEGRTSFATMTGDIKELAAVKSPTDFFKLQGDIARKNFDSAVAYSSKNSEAMLKLMSDVMAPLSGRVSIAMEKARHAAV</sequence>
<reference evidence="3 4" key="1">
    <citation type="submission" date="2024-09" db="EMBL/GenBank/DDBJ databases">
        <authorList>
            <person name="Sun Q."/>
            <person name="Mori K."/>
        </authorList>
    </citation>
    <scope>NUCLEOTIDE SEQUENCE [LARGE SCALE GENOMIC DNA]</scope>
    <source>
        <strain evidence="3 4">CICC 11035S</strain>
    </source>
</reference>
<comment type="caution">
    <text evidence="3">The sequence shown here is derived from an EMBL/GenBank/DDBJ whole genome shotgun (WGS) entry which is preliminary data.</text>
</comment>